<dbReference type="AlphaFoldDB" id="A0A0S4THF2"/>
<dbReference type="EMBL" id="JTAI01000007">
    <property type="protein sequence ID" value="PPS97895.1"/>
    <property type="molecule type" value="Genomic_DNA"/>
</dbReference>
<evidence type="ECO:0000313" key="4">
    <source>
        <dbReference type="Proteomes" id="UP001429100"/>
    </source>
</evidence>
<keyword evidence="4" id="KW-1185">Reference proteome</keyword>
<dbReference type="VEuPathDB" id="CryptoDB:ChTU502y2012_406g0755"/>
<dbReference type="EMBL" id="LN877952">
    <property type="protein sequence ID" value="CUV06636.1"/>
    <property type="molecule type" value="Genomic_DNA"/>
</dbReference>
<organism evidence="2">
    <name type="scientific">Cryptosporidium hominis</name>
    <dbReference type="NCBI Taxonomy" id="237895"/>
    <lineage>
        <taxon>Eukaryota</taxon>
        <taxon>Sar</taxon>
        <taxon>Alveolata</taxon>
        <taxon>Apicomplexa</taxon>
        <taxon>Conoidasida</taxon>
        <taxon>Coccidia</taxon>
        <taxon>Eucoccidiorida</taxon>
        <taxon>Eimeriorina</taxon>
        <taxon>Cryptosporidiidae</taxon>
        <taxon>Cryptosporidium</taxon>
    </lineage>
</organism>
<accession>A0A0S4THF2</accession>
<proteinExistence type="predicted"/>
<protein>
    <submittedName>
        <fullName evidence="2">Uncharacterized protein</fullName>
    </submittedName>
</protein>
<sequence>MSTLFLPETPKEKERDDLKLINTFSKGRTEKNLSLFEETDLLIKIQNSKSENYEEHLDYLGSDNRLLLNDCLNGTPVKKKYNKEYSFTQSNKLLTTPKKYFGEDILNTVPKNMVMFTNYMDKSLSNKQCSRKLNDTWQKSKFRRSLIRMKSACNKQCKFCNPEFSCRNISIKSVKKNLKEWFIYLFNALYDFIIYQLPLALIFYSFAIYLLSCL</sequence>
<reference evidence="3 4" key="3">
    <citation type="submission" date="2017-10" db="EMBL/GenBank/DDBJ databases">
        <title>Consistent, comparative and evidence-based genome annotation and re-annotation for the closely-related species, Cryptosporidium parvum, C. hominis and C. tyzzeri.</title>
        <authorList>
            <person name="Baptista R.P."/>
            <person name="Li Y."/>
            <person name="Sateriale A."/>
            <person name="Striepen B."/>
            <person name="Kissinger J.C."/>
        </authorList>
    </citation>
    <scope>NUCLEOTIDE SEQUENCE [LARGE SCALE GENOMIC DNA]</scope>
    <source>
        <strain evidence="3">30976</strain>
    </source>
</reference>
<name>A0A0S4THF2_CRYHO</name>
<keyword evidence="1" id="KW-0812">Transmembrane</keyword>
<keyword evidence="1" id="KW-1133">Transmembrane helix</keyword>
<evidence type="ECO:0000313" key="3">
    <source>
        <dbReference type="EMBL" id="PPS97895.1"/>
    </source>
</evidence>
<reference evidence="3 4" key="1">
    <citation type="submission" date="2014-11" db="EMBL/GenBank/DDBJ databases">
        <title>Comparative genomic analysis of Cryptosporidium hominis reveals occurrence of genetic recombination in virulent subtypes.</title>
        <authorList>
            <person name="Guo Y."/>
            <person name="Tang K."/>
            <person name="Frace M."/>
            <person name="Li N."/>
            <person name="Roellig D.M."/>
            <person name="Sammons S."/>
            <person name="Knipe K."/>
            <person name="Rowe L."/>
            <person name="Feng Y."/>
            <person name="Xiao L."/>
        </authorList>
    </citation>
    <scope>NUCLEOTIDE SEQUENCE [LARGE SCALE GENOMIC DNA]</scope>
    <source>
        <strain evidence="3">30976</strain>
    </source>
</reference>
<keyword evidence="1" id="KW-0472">Membrane</keyword>
<dbReference type="VEuPathDB" id="CryptoDB:CHUDEA6_2120"/>
<reference evidence="2" key="2">
    <citation type="submission" date="2015-08" db="EMBL/GenBank/DDBJ databases">
        <authorList>
            <person name="Babu N.S."/>
            <person name="Beckwith C.J."/>
            <person name="Beseler K.G."/>
            <person name="Brison A."/>
            <person name="Carone J.V."/>
            <person name="Caskin T.P."/>
            <person name="Diamond M."/>
            <person name="Durham M.E."/>
            <person name="Foxe J.M."/>
            <person name="Go M."/>
            <person name="Henderson B.A."/>
            <person name="Jones I.B."/>
            <person name="McGettigan J.A."/>
            <person name="Micheletti S.J."/>
            <person name="Nasrallah M.E."/>
            <person name="Ortiz D."/>
            <person name="Piller C.R."/>
            <person name="Privatt S.R."/>
            <person name="Schneider S.L."/>
            <person name="Sharp S."/>
            <person name="Smith T.C."/>
            <person name="Stanton J.D."/>
            <person name="Ullery H.E."/>
            <person name="Wilson R.J."/>
            <person name="Serrano M.G."/>
            <person name="Buck G."/>
            <person name="Lee V."/>
            <person name="Wang Y."/>
            <person name="Carvalho R."/>
            <person name="Voegtly L."/>
            <person name="Shi R."/>
            <person name="Duckworth R."/>
            <person name="Johnson A."/>
            <person name="Loviza R."/>
            <person name="Walstead R."/>
            <person name="Shah Z."/>
            <person name="Kiflezghi M."/>
            <person name="Wade K."/>
            <person name="Ball S.L."/>
            <person name="Bradley K.W."/>
            <person name="Asai D.J."/>
            <person name="Bowman C.A."/>
            <person name="Russell D.A."/>
            <person name="Pope W.H."/>
            <person name="Jacobs-Sera D."/>
            <person name="Hendrix R.W."/>
            <person name="Hatfull G.F."/>
        </authorList>
    </citation>
    <scope>NUCLEOTIDE SEQUENCE [LARGE SCALE GENOMIC DNA]</scope>
</reference>
<dbReference type="VEuPathDB" id="CryptoDB:Chro.60247"/>
<feature type="transmembrane region" description="Helical" evidence="1">
    <location>
        <begin position="181"/>
        <end position="211"/>
    </location>
</feature>
<gene>
    <name evidence="2" type="ORF">CHUDEA6_2120</name>
    <name evidence="3" type="ORF">GY17_00000215</name>
</gene>
<dbReference type="Proteomes" id="UP000199752">
    <property type="component" value="Chromosome 6"/>
</dbReference>
<dbReference type="VEuPathDB" id="CryptoDB:GY17_00000215"/>
<dbReference type="OrthoDB" id="338387at2759"/>
<dbReference type="Proteomes" id="UP001429100">
    <property type="component" value="Unassembled WGS sequence"/>
</dbReference>
<evidence type="ECO:0000256" key="1">
    <source>
        <dbReference type="SAM" id="Phobius"/>
    </source>
</evidence>
<evidence type="ECO:0000313" key="2">
    <source>
        <dbReference type="EMBL" id="CUV06636.1"/>
    </source>
</evidence>